<dbReference type="AlphaFoldDB" id="A0A916ZKL8"/>
<name>A0A916ZKL8_9BACL</name>
<reference evidence="4" key="1">
    <citation type="journal article" date="2014" name="Int. J. Syst. Evol. Microbiol.">
        <title>Complete genome sequence of Corynebacterium casei LMG S-19264T (=DSM 44701T), isolated from a smear-ripened cheese.</title>
        <authorList>
            <consortium name="US DOE Joint Genome Institute (JGI-PGF)"/>
            <person name="Walter F."/>
            <person name="Albersmeier A."/>
            <person name="Kalinowski J."/>
            <person name="Ruckert C."/>
        </authorList>
    </citation>
    <scope>NUCLEOTIDE SEQUENCE</scope>
    <source>
        <strain evidence="4">CGMCC 1.15178</strain>
    </source>
</reference>
<dbReference type="EMBL" id="BMHP01000018">
    <property type="protein sequence ID" value="GGE02189.1"/>
    <property type="molecule type" value="Genomic_DNA"/>
</dbReference>
<dbReference type="SUPFAM" id="SSF51735">
    <property type="entry name" value="NAD(P)-binding Rossmann-fold domains"/>
    <property type="match status" value="1"/>
</dbReference>
<evidence type="ECO:0000256" key="3">
    <source>
        <dbReference type="RuleBase" id="RU000363"/>
    </source>
</evidence>
<sequence length="272" mass="30323">MKTILITGASAGIGRASALHFARKGWNVIATMRSPEKETEFTMVENILVTHLDVENKESIHNAIEQGITKFGNIDVIVNNAGYGAFGIFEAATEEQIQRQFDVNVFGPMRVTKSILPHFRKNRQGLIINITSGGGRVAIPLFSLYNASKFALNGLTEALLYELAPLNIRVKIVEPGPTKTEFTGRSMDSLQDTQLTHYSEFEQKIGSVYQSLFDPQQVDPPNLVAEVIYKAATDPSSQLRYHTGVDLMKEREELNEDEFISKMAQRFGIDIP</sequence>
<evidence type="ECO:0000256" key="2">
    <source>
        <dbReference type="ARBA" id="ARBA00023002"/>
    </source>
</evidence>
<protein>
    <submittedName>
        <fullName evidence="4">Short-chain dehydrogenase/reductase</fullName>
    </submittedName>
</protein>
<dbReference type="PRINTS" id="PR00081">
    <property type="entry name" value="GDHRDH"/>
</dbReference>
<dbReference type="InterPro" id="IPR036291">
    <property type="entry name" value="NAD(P)-bd_dom_sf"/>
</dbReference>
<gene>
    <name evidence="4" type="ORF">GCM10010911_71550</name>
</gene>
<dbReference type="PANTHER" id="PTHR43976">
    <property type="entry name" value="SHORT CHAIN DEHYDROGENASE"/>
    <property type="match status" value="1"/>
</dbReference>
<reference evidence="4" key="2">
    <citation type="submission" date="2020-09" db="EMBL/GenBank/DDBJ databases">
        <authorList>
            <person name="Sun Q."/>
            <person name="Zhou Y."/>
        </authorList>
    </citation>
    <scope>NUCLEOTIDE SEQUENCE</scope>
    <source>
        <strain evidence="4">CGMCC 1.15178</strain>
    </source>
</reference>
<dbReference type="GO" id="GO:0016491">
    <property type="term" value="F:oxidoreductase activity"/>
    <property type="evidence" value="ECO:0007669"/>
    <property type="project" value="UniProtKB-KW"/>
</dbReference>
<dbReference type="InterPro" id="IPR051911">
    <property type="entry name" value="SDR_oxidoreductase"/>
</dbReference>
<keyword evidence="2" id="KW-0560">Oxidoreductase</keyword>
<dbReference type="CDD" id="cd05374">
    <property type="entry name" value="17beta-HSD-like_SDR_c"/>
    <property type="match status" value="1"/>
</dbReference>
<comment type="caution">
    <text evidence="4">The sequence shown here is derived from an EMBL/GenBank/DDBJ whole genome shotgun (WGS) entry which is preliminary data.</text>
</comment>
<proteinExistence type="inferred from homology"/>
<accession>A0A916ZKL8</accession>
<organism evidence="4 5">
    <name type="scientific">Paenibacillus nasutitermitis</name>
    <dbReference type="NCBI Taxonomy" id="1652958"/>
    <lineage>
        <taxon>Bacteria</taxon>
        <taxon>Bacillati</taxon>
        <taxon>Bacillota</taxon>
        <taxon>Bacilli</taxon>
        <taxon>Bacillales</taxon>
        <taxon>Paenibacillaceae</taxon>
        <taxon>Paenibacillus</taxon>
    </lineage>
</organism>
<dbReference type="PANTHER" id="PTHR43976:SF16">
    <property type="entry name" value="SHORT-CHAIN DEHYDROGENASE_REDUCTASE FAMILY PROTEIN"/>
    <property type="match status" value="1"/>
</dbReference>
<dbReference type="Pfam" id="PF00106">
    <property type="entry name" value="adh_short"/>
    <property type="match status" value="1"/>
</dbReference>
<keyword evidence="5" id="KW-1185">Reference proteome</keyword>
<dbReference type="Gene3D" id="3.40.50.720">
    <property type="entry name" value="NAD(P)-binding Rossmann-like Domain"/>
    <property type="match status" value="1"/>
</dbReference>
<evidence type="ECO:0000313" key="4">
    <source>
        <dbReference type="EMBL" id="GGE02189.1"/>
    </source>
</evidence>
<dbReference type="Proteomes" id="UP000612456">
    <property type="component" value="Unassembled WGS sequence"/>
</dbReference>
<comment type="similarity">
    <text evidence="1 3">Belongs to the short-chain dehydrogenases/reductases (SDR) family.</text>
</comment>
<dbReference type="InterPro" id="IPR002347">
    <property type="entry name" value="SDR_fam"/>
</dbReference>
<dbReference type="RefSeq" id="WP_189000933.1">
    <property type="nucleotide sequence ID" value="NZ_BMHP01000018.1"/>
</dbReference>
<evidence type="ECO:0000256" key="1">
    <source>
        <dbReference type="ARBA" id="ARBA00006484"/>
    </source>
</evidence>
<evidence type="ECO:0000313" key="5">
    <source>
        <dbReference type="Proteomes" id="UP000612456"/>
    </source>
</evidence>
<dbReference type="PRINTS" id="PR00080">
    <property type="entry name" value="SDRFAMILY"/>
</dbReference>